<evidence type="ECO:0000313" key="2">
    <source>
        <dbReference type="EMBL" id="CAF9942127.1"/>
    </source>
</evidence>
<dbReference type="AlphaFoldDB" id="A0A8H3J7B1"/>
<dbReference type="Proteomes" id="UP000664203">
    <property type="component" value="Unassembled WGS sequence"/>
</dbReference>
<name>A0A8H3J7B1_9LECA</name>
<feature type="compositionally biased region" description="Basic and acidic residues" evidence="1">
    <location>
        <begin position="295"/>
        <end position="311"/>
    </location>
</feature>
<gene>
    <name evidence="2" type="ORF">ALECFALPRED_009536</name>
</gene>
<keyword evidence="3" id="KW-1185">Reference proteome</keyword>
<accession>A0A8H3J7B1</accession>
<dbReference type="EMBL" id="CAJPDR010000721">
    <property type="protein sequence ID" value="CAF9942127.1"/>
    <property type="molecule type" value="Genomic_DNA"/>
</dbReference>
<evidence type="ECO:0000256" key="1">
    <source>
        <dbReference type="SAM" id="MobiDB-lite"/>
    </source>
</evidence>
<feature type="compositionally biased region" description="Basic and acidic residues" evidence="1">
    <location>
        <begin position="322"/>
        <end position="335"/>
    </location>
</feature>
<protein>
    <submittedName>
        <fullName evidence="2">Uncharacterized protein</fullName>
    </submittedName>
</protein>
<feature type="region of interest" description="Disordered" evidence="1">
    <location>
        <begin position="255"/>
        <end position="350"/>
    </location>
</feature>
<evidence type="ECO:0000313" key="3">
    <source>
        <dbReference type="Proteomes" id="UP000664203"/>
    </source>
</evidence>
<reference evidence="2" key="1">
    <citation type="submission" date="2021-03" db="EMBL/GenBank/DDBJ databases">
        <authorList>
            <person name="Tagirdzhanova G."/>
        </authorList>
    </citation>
    <scope>NUCLEOTIDE SEQUENCE</scope>
</reference>
<comment type="caution">
    <text evidence="2">The sequence shown here is derived from an EMBL/GenBank/DDBJ whole genome shotgun (WGS) entry which is preliminary data.</text>
</comment>
<organism evidence="2 3">
    <name type="scientific">Alectoria fallacina</name>
    <dbReference type="NCBI Taxonomy" id="1903189"/>
    <lineage>
        <taxon>Eukaryota</taxon>
        <taxon>Fungi</taxon>
        <taxon>Dikarya</taxon>
        <taxon>Ascomycota</taxon>
        <taxon>Pezizomycotina</taxon>
        <taxon>Lecanoromycetes</taxon>
        <taxon>OSLEUM clade</taxon>
        <taxon>Lecanoromycetidae</taxon>
        <taxon>Lecanorales</taxon>
        <taxon>Lecanorineae</taxon>
        <taxon>Parmeliaceae</taxon>
        <taxon>Alectoria</taxon>
    </lineage>
</organism>
<dbReference type="OrthoDB" id="10374323at2759"/>
<sequence length="350" mass="39699">MPRGHYAPVLGSKYVPDQDIALMLVAYNRYKFEGRPLDRDDFHGTFSIKYGQKLRGWHEMLDKFENPQDKFTIKFEALADKDEQEFKHQVDDLFKQLRDIDPKARERNEWLSGLLSKPFLPKKLWWNKEEIPRYKLANIYCMIYCCKNHQGEDLSQGYVRELVQDKVFNGAQSKSTIVKILAQADHEATVLVAGMTLPHLGHFGYRAHDLHVEYTRENNLPKPLLFIHGLPQSDFDVATTTTSMGAMTIGAIASDPLQPFGSGSLPPIASDSREPTPFAMFTDYEGYAESQPTEESSKKDPKGKGKARQRESSSGSPEGEGTEEKEPGRGRKQRESGAAYRARLPKLPSE</sequence>
<proteinExistence type="predicted"/>